<evidence type="ECO:0000256" key="1">
    <source>
        <dbReference type="SAM" id="MobiDB-lite"/>
    </source>
</evidence>
<dbReference type="Proteomes" id="UP000000763">
    <property type="component" value="Chromosome 6"/>
</dbReference>
<sequence>MARKEKTHSHTTHLRPKSTTEDQSKLRYPKGNGYSKWRIQEECGTESAPTTCSEMTGRANVPADHQGGAQHSARSKSIHIVALDMKRVREKNGYPIPHTSPPQQGHLVPSPQEDCQLDRSSSGACNAHLKAPLSSLPRLTAYITATLVGLPVSPLPQTASPHRRHLAPLSPVAFGLAIAPSSLAPVSWQLCLPSAPCSSPVVPPVTRTTALVPVGGRAWLAPAATSMLHRPLAFADCALHHVGLPPPPAMSPFHPTAPLAQIHPKVSGSRHGEV</sequence>
<protein>
    <submittedName>
        <fullName evidence="2">Uncharacterized protein</fullName>
    </submittedName>
</protein>
<feature type="compositionally biased region" description="Basic residues" evidence="1">
    <location>
        <begin position="1"/>
        <end position="16"/>
    </location>
</feature>
<feature type="region of interest" description="Disordered" evidence="1">
    <location>
        <begin position="1"/>
        <end position="33"/>
    </location>
</feature>
<dbReference type="EMBL" id="AP003517">
    <property type="protein sequence ID" value="BAD37329.1"/>
    <property type="molecule type" value="Genomic_DNA"/>
</dbReference>
<reference evidence="3" key="2">
    <citation type="journal article" date="2008" name="Nucleic Acids Res.">
        <title>The rice annotation project database (RAP-DB): 2008 update.</title>
        <authorList>
            <consortium name="The rice annotation project (RAP)"/>
        </authorList>
    </citation>
    <scope>GENOME REANNOTATION</scope>
    <source>
        <strain evidence="3">cv. Nipponbare</strain>
    </source>
</reference>
<reference evidence="3" key="1">
    <citation type="journal article" date="2005" name="Nature">
        <title>The map-based sequence of the rice genome.</title>
        <authorList>
            <consortium name="International rice genome sequencing project (IRGSP)"/>
            <person name="Matsumoto T."/>
            <person name="Wu J."/>
            <person name="Kanamori H."/>
            <person name="Katayose Y."/>
            <person name="Fujisawa M."/>
            <person name="Namiki N."/>
            <person name="Mizuno H."/>
            <person name="Yamamoto K."/>
            <person name="Antonio B.A."/>
            <person name="Baba T."/>
            <person name="Sakata K."/>
            <person name="Nagamura Y."/>
            <person name="Aoki H."/>
            <person name="Arikawa K."/>
            <person name="Arita K."/>
            <person name="Bito T."/>
            <person name="Chiden Y."/>
            <person name="Fujitsuka N."/>
            <person name="Fukunaka R."/>
            <person name="Hamada M."/>
            <person name="Harada C."/>
            <person name="Hayashi A."/>
            <person name="Hijishita S."/>
            <person name="Honda M."/>
            <person name="Hosokawa S."/>
            <person name="Ichikawa Y."/>
            <person name="Idonuma A."/>
            <person name="Iijima M."/>
            <person name="Ikeda M."/>
            <person name="Ikeno M."/>
            <person name="Ito K."/>
            <person name="Ito S."/>
            <person name="Ito T."/>
            <person name="Ito Y."/>
            <person name="Ito Y."/>
            <person name="Iwabuchi A."/>
            <person name="Kamiya K."/>
            <person name="Karasawa W."/>
            <person name="Kurita K."/>
            <person name="Katagiri S."/>
            <person name="Kikuta A."/>
            <person name="Kobayashi H."/>
            <person name="Kobayashi N."/>
            <person name="Machita K."/>
            <person name="Maehara T."/>
            <person name="Masukawa M."/>
            <person name="Mizubayashi T."/>
            <person name="Mukai Y."/>
            <person name="Nagasaki H."/>
            <person name="Nagata Y."/>
            <person name="Naito S."/>
            <person name="Nakashima M."/>
            <person name="Nakama Y."/>
            <person name="Nakamichi Y."/>
            <person name="Nakamura M."/>
            <person name="Meguro A."/>
            <person name="Negishi M."/>
            <person name="Ohta I."/>
            <person name="Ohta T."/>
            <person name="Okamoto M."/>
            <person name="Ono N."/>
            <person name="Saji S."/>
            <person name="Sakaguchi M."/>
            <person name="Sakai K."/>
            <person name="Shibata M."/>
            <person name="Shimokawa T."/>
            <person name="Song J."/>
            <person name="Takazaki Y."/>
            <person name="Terasawa K."/>
            <person name="Tsugane M."/>
            <person name="Tsuji K."/>
            <person name="Ueda S."/>
            <person name="Waki K."/>
            <person name="Yamagata H."/>
            <person name="Yamamoto M."/>
            <person name="Yamamoto S."/>
            <person name="Yamane H."/>
            <person name="Yoshiki S."/>
            <person name="Yoshihara R."/>
            <person name="Yukawa K."/>
            <person name="Zhong H."/>
            <person name="Yano M."/>
            <person name="Yuan Q."/>
            <person name="Ouyang S."/>
            <person name="Liu J."/>
            <person name="Jones K.M."/>
            <person name="Gansberger K."/>
            <person name="Moffat K."/>
            <person name="Hill J."/>
            <person name="Bera J."/>
            <person name="Fadrosh D."/>
            <person name="Jin S."/>
            <person name="Johri S."/>
            <person name="Kim M."/>
            <person name="Overton L."/>
            <person name="Reardon M."/>
            <person name="Tsitrin T."/>
            <person name="Vuong H."/>
            <person name="Weaver B."/>
            <person name="Ciecko A."/>
            <person name="Tallon L."/>
            <person name="Jackson J."/>
            <person name="Pai G."/>
            <person name="Aken S.V."/>
            <person name="Utterback T."/>
            <person name="Reidmuller S."/>
            <person name="Feldblyum T."/>
            <person name="Hsiao J."/>
            <person name="Zismann V."/>
            <person name="Iobst S."/>
            <person name="de Vazeille A.R."/>
            <person name="Buell C.R."/>
            <person name="Ying K."/>
            <person name="Li Y."/>
            <person name="Lu T."/>
            <person name="Huang Y."/>
            <person name="Zhao Q."/>
            <person name="Feng Q."/>
            <person name="Zhang L."/>
            <person name="Zhu J."/>
            <person name="Weng Q."/>
            <person name="Mu J."/>
            <person name="Lu Y."/>
            <person name="Fan D."/>
            <person name="Liu Y."/>
            <person name="Guan J."/>
            <person name="Zhang Y."/>
            <person name="Yu S."/>
            <person name="Liu X."/>
            <person name="Zhang Y."/>
            <person name="Hong G."/>
            <person name="Han B."/>
            <person name="Choisne N."/>
            <person name="Demange N."/>
            <person name="Orjeda G."/>
            <person name="Samain S."/>
            <person name="Cattolico L."/>
            <person name="Pelletier E."/>
            <person name="Couloux A."/>
            <person name="Segurens B."/>
            <person name="Wincker P."/>
            <person name="D'Hont A."/>
            <person name="Scarpelli C."/>
            <person name="Weissenbach J."/>
            <person name="Salanoubat M."/>
            <person name="Quetier F."/>
            <person name="Yu Y."/>
            <person name="Kim H.R."/>
            <person name="Rambo T."/>
            <person name="Currie J."/>
            <person name="Collura K."/>
            <person name="Luo M."/>
            <person name="Yang T."/>
            <person name="Ammiraju J.S.S."/>
            <person name="Engler F."/>
            <person name="Soderlund C."/>
            <person name="Wing R.A."/>
            <person name="Palmer L.E."/>
            <person name="de la Bastide M."/>
            <person name="Spiegel L."/>
            <person name="Nascimento L."/>
            <person name="Zutavern T."/>
            <person name="O'Shaughnessy A."/>
            <person name="Dike S."/>
            <person name="Dedhia N."/>
            <person name="Preston R."/>
            <person name="Balija V."/>
            <person name="McCombie W.R."/>
            <person name="Chow T."/>
            <person name="Chen H."/>
            <person name="Chung M."/>
            <person name="Chen C."/>
            <person name="Shaw J."/>
            <person name="Wu H."/>
            <person name="Hsiao K."/>
            <person name="Chao Y."/>
            <person name="Chu M."/>
            <person name="Cheng C."/>
            <person name="Hour A."/>
            <person name="Lee P."/>
            <person name="Lin S."/>
            <person name="Lin Y."/>
            <person name="Liou J."/>
            <person name="Liu S."/>
            <person name="Hsing Y."/>
            <person name="Raghuvanshi S."/>
            <person name="Mohanty A."/>
            <person name="Bharti A.K."/>
            <person name="Gaur A."/>
            <person name="Gupta V."/>
            <person name="Kumar D."/>
            <person name="Ravi V."/>
            <person name="Vij S."/>
            <person name="Kapur A."/>
            <person name="Khurana P."/>
            <person name="Khurana P."/>
            <person name="Khurana J.P."/>
            <person name="Tyagi A.K."/>
            <person name="Gaikwad K."/>
            <person name="Singh A."/>
            <person name="Dalal V."/>
            <person name="Srivastava S."/>
            <person name="Dixit A."/>
            <person name="Pal A.K."/>
            <person name="Ghazi I.A."/>
            <person name="Yadav M."/>
            <person name="Pandit A."/>
            <person name="Bhargava A."/>
            <person name="Sureshbabu K."/>
            <person name="Batra K."/>
            <person name="Sharma T.R."/>
            <person name="Mohapatra T."/>
            <person name="Singh N.K."/>
            <person name="Messing J."/>
            <person name="Nelson A.B."/>
            <person name="Fuks G."/>
            <person name="Kavchok S."/>
            <person name="Keizer G."/>
            <person name="Linton E."/>
            <person name="Llaca V."/>
            <person name="Song R."/>
            <person name="Tanyolac B."/>
            <person name="Young S."/>
            <person name="Ho-Il K."/>
            <person name="Hahn J.H."/>
            <person name="Sangsakoo G."/>
            <person name="Vanavichit A."/>
            <person name="de Mattos Luiz.A.T."/>
            <person name="Zimmer P.D."/>
            <person name="Malone G."/>
            <person name="Dellagostin O."/>
            <person name="de Oliveira A.C."/>
            <person name="Bevan M."/>
            <person name="Bancroft I."/>
            <person name="Minx P."/>
            <person name="Cordum H."/>
            <person name="Wilson R."/>
            <person name="Cheng Z."/>
            <person name="Jin W."/>
            <person name="Jiang J."/>
            <person name="Leong S.A."/>
            <person name="Iwama H."/>
            <person name="Gojobori T."/>
            <person name="Itoh T."/>
            <person name="Niimura Y."/>
            <person name="Fujii Y."/>
            <person name="Habara T."/>
            <person name="Sakai H."/>
            <person name="Sato Y."/>
            <person name="Wilson G."/>
            <person name="Kumar K."/>
            <person name="McCouch S."/>
            <person name="Juretic N."/>
            <person name="Hoen D."/>
            <person name="Wright S."/>
            <person name="Bruskiewich R."/>
            <person name="Bureau T."/>
            <person name="Miyao A."/>
            <person name="Hirochika H."/>
            <person name="Nishikawa T."/>
            <person name="Kadowaki K."/>
            <person name="Sugiura M."/>
            <person name="Burr B."/>
            <person name="Sasaki T."/>
        </authorList>
    </citation>
    <scope>NUCLEOTIDE SEQUENCE [LARGE SCALE GENOMIC DNA]</scope>
    <source>
        <strain evidence="3">cv. Nipponbare</strain>
    </source>
</reference>
<accession>Q67WZ0</accession>
<organism evidence="2 3">
    <name type="scientific">Oryza sativa subsp. japonica</name>
    <name type="common">Rice</name>
    <dbReference type="NCBI Taxonomy" id="39947"/>
    <lineage>
        <taxon>Eukaryota</taxon>
        <taxon>Viridiplantae</taxon>
        <taxon>Streptophyta</taxon>
        <taxon>Embryophyta</taxon>
        <taxon>Tracheophyta</taxon>
        <taxon>Spermatophyta</taxon>
        <taxon>Magnoliopsida</taxon>
        <taxon>Liliopsida</taxon>
        <taxon>Poales</taxon>
        <taxon>Poaceae</taxon>
        <taxon>BOP clade</taxon>
        <taxon>Oryzoideae</taxon>
        <taxon>Oryzeae</taxon>
        <taxon>Oryzinae</taxon>
        <taxon>Oryza</taxon>
        <taxon>Oryza sativa</taxon>
    </lineage>
</organism>
<feature type="region of interest" description="Disordered" evidence="1">
    <location>
        <begin position="92"/>
        <end position="119"/>
    </location>
</feature>
<evidence type="ECO:0000313" key="3">
    <source>
        <dbReference type="Proteomes" id="UP000000763"/>
    </source>
</evidence>
<proteinExistence type="predicted"/>
<gene>
    <name evidence="2" type="primary">OSJNBa0062J02.22</name>
</gene>
<dbReference type="AlphaFoldDB" id="Q67WZ0"/>
<name>Q67WZ0_ORYSJ</name>
<evidence type="ECO:0000313" key="2">
    <source>
        <dbReference type="EMBL" id="BAD37329.1"/>
    </source>
</evidence>